<name>A0A8S1PP19_PARPR</name>
<protein>
    <submittedName>
        <fullName evidence="1">Uncharacterized protein</fullName>
    </submittedName>
</protein>
<gene>
    <name evidence="1" type="ORF">PPRIM_AZ9-3.1.T1240008</name>
</gene>
<keyword evidence="2" id="KW-1185">Reference proteome</keyword>
<organism evidence="1 2">
    <name type="scientific">Paramecium primaurelia</name>
    <dbReference type="NCBI Taxonomy" id="5886"/>
    <lineage>
        <taxon>Eukaryota</taxon>
        <taxon>Sar</taxon>
        <taxon>Alveolata</taxon>
        <taxon>Ciliophora</taxon>
        <taxon>Intramacronucleata</taxon>
        <taxon>Oligohymenophorea</taxon>
        <taxon>Peniculida</taxon>
        <taxon>Parameciidae</taxon>
        <taxon>Paramecium</taxon>
    </lineage>
</organism>
<proteinExistence type="predicted"/>
<accession>A0A8S1PP19</accession>
<evidence type="ECO:0000313" key="2">
    <source>
        <dbReference type="Proteomes" id="UP000688137"/>
    </source>
</evidence>
<sequence length="100" mass="12151">MTNPQKTIIIFYFQLNIFKIFPFAHIPQDSQSSFYKIHMHMNGDQFYQYGNFIPNYLLDFQRINCYFQQALIHNHLSINQKTQIKEKCSEKFTNPYKMNN</sequence>
<evidence type="ECO:0000313" key="1">
    <source>
        <dbReference type="EMBL" id="CAD8104443.1"/>
    </source>
</evidence>
<dbReference type="AlphaFoldDB" id="A0A8S1PP19"/>
<dbReference type="Proteomes" id="UP000688137">
    <property type="component" value="Unassembled WGS sequence"/>
</dbReference>
<dbReference type="EMBL" id="CAJJDM010000127">
    <property type="protein sequence ID" value="CAD8104443.1"/>
    <property type="molecule type" value="Genomic_DNA"/>
</dbReference>
<comment type="caution">
    <text evidence="1">The sequence shown here is derived from an EMBL/GenBank/DDBJ whole genome shotgun (WGS) entry which is preliminary data.</text>
</comment>
<reference evidence="1" key="1">
    <citation type="submission" date="2021-01" db="EMBL/GenBank/DDBJ databases">
        <authorList>
            <consortium name="Genoscope - CEA"/>
            <person name="William W."/>
        </authorList>
    </citation>
    <scope>NUCLEOTIDE SEQUENCE</scope>
</reference>